<accession>A0A644ZHG1</accession>
<reference evidence="2" key="1">
    <citation type="submission" date="2019-08" db="EMBL/GenBank/DDBJ databases">
        <authorList>
            <person name="Kucharzyk K."/>
            <person name="Murdoch R.W."/>
            <person name="Higgins S."/>
            <person name="Loffler F."/>
        </authorList>
    </citation>
    <scope>NUCLEOTIDE SEQUENCE</scope>
</reference>
<organism evidence="2">
    <name type="scientific">bioreactor metagenome</name>
    <dbReference type="NCBI Taxonomy" id="1076179"/>
    <lineage>
        <taxon>unclassified sequences</taxon>
        <taxon>metagenomes</taxon>
        <taxon>ecological metagenomes</taxon>
    </lineage>
</organism>
<dbReference type="InterPro" id="IPR035965">
    <property type="entry name" value="PAS-like_dom_sf"/>
</dbReference>
<dbReference type="AlphaFoldDB" id="A0A644ZHG1"/>
<dbReference type="NCBIfam" id="TIGR00254">
    <property type="entry name" value="GGDEF"/>
    <property type="match status" value="1"/>
</dbReference>
<proteinExistence type="predicted"/>
<dbReference type="PANTHER" id="PTHR45138:SF9">
    <property type="entry name" value="DIGUANYLATE CYCLASE DGCM-RELATED"/>
    <property type="match status" value="1"/>
</dbReference>
<dbReference type="Pfam" id="PF00990">
    <property type="entry name" value="GGDEF"/>
    <property type="match status" value="1"/>
</dbReference>
<dbReference type="SUPFAM" id="SSF55785">
    <property type="entry name" value="PYP-like sensor domain (PAS domain)"/>
    <property type="match status" value="1"/>
</dbReference>
<dbReference type="PROSITE" id="PS50887">
    <property type="entry name" value="GGDEF"/>
    <property type="match status" value="1"/>
</dbReference>
<protein>
    <recommendedName>
        <fullName evidence="1">GGDEF domain-containing protein</fullName>
    </recommendedName>
</protein>
<feature type="domain" description="GGDEF" evidence="1">
    <location>
        <begin position="170"/>
        <end position="296"/>
    </location>
</feature>
<name>A0A644ZHG1_9ZZZZ</name>
<sequence>MIEFSNYISDALIKCKIVRGETGKIDLFAIFCNDKVEGITGFRPEALVNQNMAILFPKLSDSLFDWPRILSEAAMTNEHKIIEQYFPNFERYLRLSVFGYENDTFYIAAQDVTEKKEIRRIVLEKDRQIQHLENEIKSRANVDMLTRLYNFQFMIDCINNSIASYKEEGANFCMLIIDIDDFKTFNLSYGMNTGDKVLQDFARILSSVVRKIDVAGRYENDKFIVVMNNVDIDIAKLMVEKVKMETKNYNLNINNTSLSTCGALVEYNGETIEELFSKAEALLVKAQSMGKGIILS</sequence>
<dbReference type="InterPro" id="IPR000160">
    <property type="entry name" value="GGDEF_dom"/>
</dbReference>
<comment type="caution">
    <text evidence="2">The sequence shown here is derived from an EMBL/GenBank/DDBJ whole genome shotgun (WGS) entry which is preliminary data.</text>
</comment>
<dbReference type="InterPro" id="IPR050469">
    <property type="entry name" value="Diguanylate_Cyclase"/>
</dbReference>
<dbReference type="InterPro" id="IPR029787">
    <property type="entry name" value="Nucleotide_cyclase"/>
</dbReference>
<dbReference type="SUPFAM" id="SSF55073">
    <property type="entry name" value="Nucleotide cyclase"/>
    <property type="match status" value="1"/>
</dbReference>
<dbReference type="GO" id="GO:0052621">
    <property type="term" value="F:diguanylate cyclase activity"/>
    <property type="evidence" value="ECO:0007669"/>
    <property type="project" value="TreeGrafter"/>
</dbReference>
<dbReference type="PANTHER" id="PTHR45138">
    <property type="entry name" value="REGULATORY COMPONENTS OF SENSORY TRANSDUCTION SYSTEM"/>
    <property type="match status" value="1"/>
</dbReference>
<evidence type="ECO:0000313" key="2">
    <source>
        <dbReference type="EMBL" id="MPM38123.1"/>
    </source>
</evidence>
<dbReference type="Gene3D" id="3.30.70.270">
    <property type="match status" value="1"/>
</dbReference>
<dbReference type="CDD" id="cd01949">
    <property type="entry name" value="GGDEF"/>
    <property type="match status" value="1"/>
</dbReference>
<gene>
    <name evidence="2" type="ORF">SDC9_84750</name>
</gene>
<dbReference type="SMART" id="SM00267">
    <property type="entry name" value="GGDEF"/>
    <property type="match status" value="1"/>
</dbReference>
<dbReference type="Gene3D" id="3.30.450.20">
    <property type="entry name" value="PAS domain"/>
    <property type="match status" value="1"/>
</dbReference>
<dbReference type="EMBL" id="VSSQ01008179">
    <property type="protein sequence ID" value="MPM38123.1"/>
    <property type="molecule type" value="Genomic_DNA"/>
</dbReference>
<evidence type="ECO:0000259" key="1">
    <source>
        <dbReference type="PROSITE" id="PS50887"/>
    </source>
</evidence>
<dbReference type="InterPro" id="IPR043128">
    <property type="entry name" value="Rev_trsase/Diguanyl_cyclase"/>
</dbReference>